<keyword evidence="2" id="KW-0645">Protease</keyword>
<comment type="caution">
    <text evidence="5">The sequence shown here is derived from an EMBL/GenBank/DDBJ whole genome shotgun (WGS) entry which is preliminary data.</text>
</comment>
<dbReference type="EMBL" id="LAZR01006398">
    <property type="protein sequence ID" value="KKM92395.1"/>
    <property type="molecule type" value="Genomic_DNA"/>
</dbReference>
<evidence type="ECO:0000256" key="3">
    <source>
        <dbReference type="ARBA" id="ARBA00022801"/>
    </source>
</evidence>
<feature type="domain" description="Prohead serine protease" evidence="4">
    <location>
        <begin position="78"/>
        <end position="153"/>
    </location>
</feature>
<evidence type="ECO:0000259" key="4">
    <source>
        <dbReference type="Pfam" id="PF04586"/>
    </source>
</evidence>
<dbReference type="GO" id="GO:0006508">
    <property type="term" value="P:proteolysis"/>
    <property type="evidence" value="ECO:0007669"/>
    <property type="project" value="UniProtKB-KW"/>
</dbReference>
<organism evidence="5">
    <name type="scientific">marine sediment metagenome</name>
    <dbReference type="NCBI Taxonomy" id="412755"/>
    <lineage>
        <taxon>unclassified sequences</taxon>
        <taxon>metagenomes</taxon>
        <taxon>ecological metagenomes</taxon>
    </lineage>
</organism>
<keyword evidence="3" id="KW-0378">Hydrolase</keyword>
<proteinExistence type="predicted"/>
<dbReference type="Pfam" id="PF04586">
    <property type="entry name" value="Peptidase_S78"/>
    <property type="match status" value="1"/>
</dbReference>
<evidence type="ECO:0000256" key="1">
    <source>
        <dbReference type="ARBA" id="ARBA00022612"/>
    </source>
</evidence>
<protein>
    <recommendedName>
        <fullName evidence="4">Prohead serine protease domain-containing protein</fullName>
    </recommendedName>
</protein>
<name>A0A0F9NU57_9ZZZZ</name>
<dbReference type="InterPro" id="IPR054613">
    <property type="entry name" value="Peptidase_S78_dom"/>
</dbReference>
<reference evidence="5" key="1">
    <citation type="journal article" date="2015" name="Nature">
        <title>Complex archaea that bridge the gap between prokaryotes and eukaryotes.</title>
        <authorList>
            <person name="Spang A."/>
            <person name="Saw J.H."/>
            <person name="Jorgensen S.L."/>
            <person name="Zaremba-Niedzwiedzka K."/>
            <person name="Martijn J."/>
            <person name="Lind A.E."/>
            <person name="van Eijk R."/>
            <person name="Schleper C."/>
            <person name="Guy L."/>
            <person name="Ettema T.J."/>
        </authorList>
    </citation>
    <scope>NUCLEOTIDE SEQUENCE</scope>
</reference>
<keyword evidence="1" id="KW-1188">Viral release from host cell</keyword>
<evidence type="ECO:0000313" key="5">
    <source>
        <dbReference type="EMBL" id="KKM92395.1"/>
    </source>
</evidence>
<gene>
    <name evidence="5" type="ORF">LCGC14_1218830</name>
</gene>
<dbReference type="AlphaFoldDB" id="A0A0F9NU57"/>
<dbReference type="GO" id="GO:0008233">
    <property type="term" value="F:peptidase activity"/>
    <property type="evidence" value="ECO:0007669"/>
    <property type="project" value="UniProtKB-KW"/>
</dbReference>
<evidence type="ECO:0000256" key="2">
    <source>
        <dbReference type="ARBA" id="ARBA00022670"/>
    </source>
</evidence>
<accession>A0A0F9NU57</accession>
<sequence>MTDFKTIMGANLKALNEDGEGLAVIATLDVIDKDGDVIQAGAIGNQFAKMVPGHDWVHVPIGKAAIREEGNEVLAAFKLNLDIKAAREWHSSMLKDIASPPVLQEWSFGFSIKDVSFGEQDGQDVRFLKALEIHEISPVVKGAGINTRTVALKSEGERQSIKLVDHIAEALGGVKAVIARCVLIKKKRAEDGRDLSKDRQGDMEVVLKALGELRQIEMDMEALLLSEKKADQAMVDDLVSRRAVTMHNLRSLDL</sequence>